<name>A0A7S0T3X3_9CHLO</name>
<dbReference type="PANTHER" id="PTHR31305:SF2">
    <property type="entry name" value="SNARE-ASSOCIATED PROTEIN SNAPIN"/>
    <property type="match status" value="1"/>
</dbReference>
<dbReference type="GO" id="GO:0007040">
    <property type="term" value="P:lysosome organization"/>
    <property type="evidence" value="ECO:0007669"/>
    <property type="project" value="TreeGrafter"/>
</dbReference>
<proteinExistence type="inferred from homology"/>
<keyword evidence="2" id="KW-0175">Coiled coil</keyword>
<dbReference type="InterPro" id="IPR017246">
    <property type="entry name" value="Snapin"/>
</dbReference>
<dbReference type="GO" id="GO:0032418">
    <property type="term" value="P:lysosome localization"/>
    <property type="evidence" value="ECO:0007669"/>
    <property type="project" value="TreeGrafter"/>
</dbReference>
<evidence type="ECO:0000256" key="1">
    <source>
        <dbReference type="ARBA" id="ARBA00006111"/>
    </source>
</evidence>
<dbReference type="AlphaFoldDB" id="A0A7S0T3X3"/>
<dbReference type="EMBL" id="HBFC01037726">
    <property type="protein sequence ID" value="CAD8723183.1"/>
    <property type="molecule type" value="Transcribed_RNA"/>
</dbReference>
<evidence type="ECO:0000256" key="2">
    <source>
        <dbReference type="ARBA" id="ARBA00023054"/>
    </source>
</evidence>
<gene>
    <name evidence="4" type="ORF">MANT1106_LOCUS22399</name>
</gene>
<dbReference type="GO" id="GO:0006886">
    <property type="term" value="P:intracellular protein transport"/>
    <property type="evidence" value="ECO:0007669"/>
    <property type="project" value="InterPro"/>
</dbReference>
<organism evidence="4">
    <name type="scientific">Mantoniella antarctica</name>
    <dbReference type="NCBI Taxonomy" id="81844"/>
    <lineage>
        <taxon>Eukaryota</taxon>
        <taxon>Viridiplantae</taxon>
        <taxon>Chlorophyta</taxon>
        <taxon>Mamiellophyceae</taxon>
        <taxon>Mamiellales</taxon>
        <taxon>Mamiellaceae</taxon>
        <taxon>Mantoniella</taxon>
    </lineage>
</organism>
<dbReference type="PANTHER" id="PTHR31305">
    <property type="entry name" value="SNARE-ASSOCIATED PROTEIN SNAPIN"/>
    <property type="match status" value="1"/>
</dbReference>
<reference evidence="4" key="1">
    <citation type="submission" date="2021-01" db="EMBL/GenBank/DDBJ databases">
        <authorList>
            <person name="Corre E."/>
            <person name="Pelletier E."/>
            <person name="Niang G."/>
            <person name="Scheremetjew M."/>
            <person name="Finn R."/>
            <person name="Kale V."/>
            <person name="Holt S."/>
            <person name="Cochrane G."/>
            <person name="Meng A."/>
            <person name="Brown T."/>
            <person name="Cohen L."/>
        </authorList>
    </citation>
    <scope>NUCLEOTIDE SEQUENCE</scope>
    <source>
        <strain evidence="4">SL-175</strain>
    </source>
</reference>
<dbReference type="GO" id="GO:0008333">
    <property type="term" value="P:endosome to lysosome transport"/>
    <property type="evidence" value="ECO:0007669"/>
    <property type="project" value="TreeGrafter"/>
</dbReference>
<sequence>MTSSVDTLSQGLQRVLAPTVRECDKNVASCAASQVNLTAHIDRLAHELEVLLSAMPEPAVELHADKIRGIRARVDALSASIGTIQARTTRLHTAASGMRRADLAQLAKDEYAGLPPPETLYKNLQGRTARAGVGSGAAGGPQYDQA</sequence>
<dbReference type="GO" id="GO:0099078">
    <property type="term" value="C:BORC complex"/>
    <property type="evidence" value="ECO:0007669"/>
    <property type="project" value="TreeGrafter"/>
</dbReference>
<evidence type="ECO:0000313" key="4">
    <source>
        <dbReference type="EMBL" id="CAD8723183.1"/>
    </source>
</evidence>
<dbReference type="GO" id="GO:0031083">
    <property type="term" value="C:BLOC-1 complex"/>
    <property type="evidence" value="ECO:0007669"/>
    <property type="project" value="InterPro"/>
</dbReference>
<accession>A0A7S0T3X3</accession>
<dbReference type="GO" id="GO:0000149">
    <property type="term" value="F:SNARE binding"/>
    <property type="evidence" value="ECO:0007669"/>
    <property type="project" value="TreeGrafter"/>
</dbReference>
<evidence type="ECO:0000256" key="3">
    <source>
        <dbReference type="ARBA" id="ARBA00033330"/>
    </source>
</evidence>
<comment type="similarity">
    <text evidence="1">Belongs to the SNAPIN family.</text>
</comment>
<dbReference type="Pfam" id="PF14712">
    <property type="entry name" value="Snapin_Pallidin"/>
    <property type="match status" value="1"/>
</dbReference>
<protein>
    <recommendedName>
        <fullName evidence="3">Biogenesis of lysosome-related organelles complex 1 subunit 7</fullName>
    </recommendedName>
</protein>
<dbReference type="InterPro" id="IPR028119">
    <property type="entry name" value="Snapin/Pallidin/Snn1"/>
</dbReference>